<accession>A0A443HQ56</accession>
<comment type="caution">
    <text evidence="2">The sequence shown here is derived from an EMBL/GenBank/DDBJ whole genome shotgun (WGS) entry which is preliminary data.</text>
</comment>
<dbReference type="Proteomes" id="UP000283841">
    <property type="component" value="Unassembled WGS sequence"/>
</dbReference>
<proteinExistence type="predicted"/>
<evidence type="ECO:0000256" key="1">
    <source>
        <dbReference type="SAM" id="MobiDB-lite"/>
    </source>
</evidence>
<name>A0A443HQ56_BYSSP</name>
<dbReference type="VEuPathDB" id="FungiDB:C8Q69DRAFT_310850"/>
<gene>
    <name evidence="2" type="ORF">C8Q69DRAFT_310850</name>
</gene>
<feature type="compositionally biased region" description="Low complexity" evidence="1">
    <location>
        <begin position="148"/>
        <end position="167"/>
    </location>
</feature>
<dbReference type="EMBL" id="RCNU01000008">
    <property type="protein sequence ID" value="RWQ93955.1"/>
    <property type="molecule type" value="Genomic_DNA"/>
</dbReference>
<keyword evidence="3" id="KW-1185">Reference proteome</keyword>
<dbReference type="AlphaFoldDB" id="A0A443HQ56"/>
<protein>
    <submittedName>
        <fullName evidence="2">Uncharacterized protein</fullName>
    </submittedName>
</protein>
<organism evidence="2 3">
    <name type="scientific">Byssochlamys spectabilis</name>
    <name type="common">Paecilomyces variotii</name>
    <dbReference type="NCBI Taxonomy" id="264951"/>
    <lineage>
        <taxon>Eukaryota</taxon>
        <taxon>Fungi</taxon>
        <taxon>Dikarya</taxon>
        <taxon>Ascomycota</taxon>
        <taxon>Pezizomycotina</taxon>
        <taxon>Eurotiomycetes</taxon>
        <taxon>Eurotiomycetidae</taxon>
        <taxon>Eurotiales</taxon>
        <taxon>Thermoascaceae</taxon>
        <taxon>Paecilomyces</taxon>
    </lineage>
</organism>
<sequence>MAPNLYLCLRTLFCPQYWFQRGDRINGAISVDEHWSSPVPGTYRYIPGRGWHLIRRDDATCDEKSPQPTVYCRIIHRYLLESEMEERCRWHTVTRTEGGKQERFLFFLLDDGYTWVAGWDHKGRFIPGPYRKWCFDKESMKMRRMKTSESAPSSRSVSRTNSLMMME</sequence>
<dbReference type="OrthoDB" id="3880384at2759"/>
<feature type="region of interest" description="Disordered" evidence="1">
    <location>
        <begin position="145"/>
        <end position="167"/>
    </location>
</feature>
<reference evidence="2 3" key="1">
    <citation type="journal article" date="2018" name="Front. Microbiol.">
        <title>Genomic and genetic insights into a cosmopolitan fungus, Paecilomyces variotii (Eurotiales).</title>
        <authorList>
            <person name="Urquhart A.S."/>
            <person name="Mondo S.J."/>
            <person name="Makela M.R."/>
            <person name="Hane J.K."/>
            <person name="Wiebenga A."/>
            <person name="He G."/>
            <person name="Mihaltcheva S."/>
            <person name="Pangilinan J."/>
            <person name="Lipzen A."/>
            <person name="Barry K."/>
            <person name="de Vries R.P."/>
            <person name="Grigoriev I.V."/>
            <person name="Idnurm A."/>
        </authorList>
    </citation>
    <scope>NUCLEOTIDE SEQUENCE [LARGE SCALE GENOMIC DNA]</scope>
    <source>
        <strain evidence="2 3">CBS 101075</strain>
    </source>
</reference>
<evidence type="ECO:0000313" key="3">
    <source>
        <dbReference type="Proteomes" id="UP000283841"/>
    </source>
</evidence>
<evidence type="ECO:0000313" key="2">
    <source>
        <dbReference type="EMBL" id="RWQ93955.1"/>
    </source>
</evidence>
<dbReference type="RefSeq" id="XP_028483600.1">
    <property type="nucleotide sequence ID" value="XM_028627254.1"/>
</dbReference>
<dbReference type="GeneID" id="39596531"/>